<gene>
    <name evidence="1" type="ORF">EVAR_90390_1</name>
</gene>
<evidence type="ECO:0000313" key="2">
    <source>
        <dbReference type="Proteomes" id="UP000299102"/>
    </source>
</evidence>
<reference evidence="1 2" key="1">
    <citation type="journal article" date="2019" name="Commun. Biol.">
        <title>The bagworm genome reveals a unique fibroin gene that provides high tensile strength.</title>
        <authorList>
            <person name="Kono N."/>
            <person name="Nakamura H."/>
            <person name="Ohtoshi R."/>
            <person name="Tomita M."/>
            <person name="Numata K."/>
            <person name="Arakawa K."/>
        </authorList>
    </citation>
    <scope>NUCLEOTIDE SEQUENCE [LARGE SCALE GENOMIC DNA]</scope>
</reference>
<dbReference type="Proteomes" id="UP000299102">
    <property type="component" value="Unassembled WGS sequence"/>
</dbReference>
<organism evidence="1 2">
    <name type="scientific">Eumeta variegata</name>
    <name type="common">Bagworm moth</name>
    <name type="synonym">Eumeta japonica</name>
    <dbReference type="NCBI Taxonomy" id="151549"/>
    <lineage>
        <taxon>Eukaryota</taxon>
        <taxon>Metazoa</taxon>
        <taxon>Ecdysozoa</taxon>
        <taxon>Arthropoda</taxon>
        <taxon>Hexapoda</taxon>
        <taxon>Insecta</taxon>
        <taxon>Pterygota</taxon>
        <taxon>Neoptera</taxon>
        <taxon>Endopterygota</taxon>
        <taxon>Lepidoptera</taxon>
        <taxon>Glossata</taxon>
        <taxon>Ditrysia</taxon>
        <taxon>Tineoidea</taxon>
        <taxon>Psychidae</taxon>
        <taxon>Oiketicinae</taxon>
        <taxon>Eumeta</taxon>
    </lineage>
</organism>
<name>A0A4C1ZSF0_EUMVA</name>
<dbReference type="AlphaFoldDB" id="A0A4C1ZSF0"/>
<proteinExistence type="predicted"/>
<keyword evidence="2" id="KW-1185">Reference proteome</keyword>
<dbReference type="OrthoDB" id="7420194at2759"/>
<dbReference type="EMBL" id="BGZK01002100">
    <property type="protein sequence ID" value="GBP90638.1"/>
    <property type="molecule type" value="Genomic_DNA"/>
</dbReference>
<sequence>MLHKSEARLMAALENAEAAIYDDDSQTILRGKMSIIHMAAYSAINGLVALDEERTARTETPKYITLSYDPIAVAVRCTRVVLEE</sequence>
<accession>A0A4C1ZSF0</accession>
<protein>
    <submittedName>
        <fullName evidence="1">Uncharacterized protein</fullName>
    </submittedName>
</protein>
<evidence type="ECO:0000313" key="1">
    <source>
        <dbReference type="EMBL" id="GBP90638.1"/>
    </source>
</evidence>
<comment type="caution">
    <text evidence="1">The sequence shown here is derived from an EMBL/GenBank/DDBJ whole genome shotgun (WGS) entry which is preliminary data.</text>
</comment>